<dbReference type="PANTHER" id="PTHR37296:SF1">
    <property type="entry name" value="CONSERVED VIRULENCE FACTOR B"/>
    <property type="match status" value="1"/>
</dbReference>
<dbReference type="Proteomes" id="UP000265926">
    <property type="component" value="Unassembled WGS sequence"/>
</dbReference>
<evidence type="ECO:0000313" key="5">
    <source>
        <dbReference type="Proteomes" id="UP000265926"/>
    </source>
</evidence>
<sequence length="279" mass="31629">MAEIGKINTLGIVRETANGVYLDGGDHGEILMPQKFVTPEMKAAEEAEVFVYTDSEDRLVATTEKPLAKVGDFACLEVKEVTQVGAFLDWGLPKDLLVPYREQRERMEVGKSYWVYVFLDLLSNRVAATTKFQKYLDNTPPDYKPGQEVDLIVFDETELGYKAIVNREHSGMLYKNQIFRELKIGDKTRGFITKVRKDEKIDLILDKPGYAKVDPVSDKILKELKNNRGFLAVSDKSSPDMIQALFGISKKTFKQAIGGLYKKRLISFESDGIRLLEDE</sequence>
<dbReference type="Gene3D" id="2.40.50.140">
    <property type="entry name" value="Nucleic acid-binding proteins"/>
    <property type="match status" value="1"/>
</dbReference>
<dbReference type="EMBL" id="QWGR01000012">
    <property type="protein sequence ID" value="RIJ46715.1"/>
    <property type="molecule type" value="Genomic_DNA"/>
</dbReference>
<reference evidence="4 5" key="1">
    <citation type="submission" date="2018-08" db="EMBL/GenBank/DDBJ databases">
        <title>Pallidiluteibacterium maritimus gen. nov., sp. nov., isolated from coastal sediment.</title>
        <authorList>
            <person name="Zhou L.Y."/>
        </authorList>
    </citation>
    <scope>NUCLEOTIDE SEQUENCE [LARGE SCALE GENOMIC DNA]</scope>
    <source>
        <strain evidence="4 5">XSD2</strain>
    </source>
</reference>
<gene>
    <name evidence="4" type="ORF">D1614_17450</name>
</gene>
<proteinExistence type="inferred from homology"/>
<evidence type="ECO:0000256" key="1">
    <source>
        <dbReference type="PIRNR" id="PIRNR012524"/>
    </source>
</evidence>
<dbReference type="InterPro" id="IPR040764">
    <property type="entry name" value="CvfB_WH"/>
</dbReference>
<organism evidence="4 5">
    <name type="scientific">Maribellus luteus</name>
    <dbReference type="NCBI Taxonomy" id="2305463"/>
    <lineage>
        <taxon>Bacteria</taxon>
        <taxon>Pseudomonadati</taxon>
        <taxon>Bacteroidota</taxon>
        <taxon>Bacteroidia</taxon>
        <taxon>Marinilabiliales</taxon>
        <taxon>Prolixibacteraceae</taxon>
        <taxon>Maribellus</taxon>
    </lineage>
</organism>
<dbReference type="InterPro" id="IPR012340">
    <property type="entry name" value="NA-bd_OB-fold"/>
</dbReference>
<dbReference type="AlphaFoldDB" id="A0A399SWX9"/>
<feature type="domain" description="Conserved virulence factor B first S1" evidence="2">
    <location>
        <begin position="71"/>
        <end position="131"/>
    </location>
</feature>
<dbReference type="InterPro" id="IPR014464">
    <property type="entry name" value="CvfB_fam"/>
</dbReference>
<protein>
    <submittedName>
        <fullName evidence="4">GntR family transcriptional regulator</fullName>
    </submittedName>
</protein>
<evidence type="ECO:0000259" key="2">
    <source>
        <dbReference type="Pfam" id="PF13509"/>
    </source>
</evidence>
<dbReference type="OrthoDB" id="9801597at2"/>
<dbReference type="InterPro" id="IPR036388">
    <property type="entry name" value="WH-like_DNA-bd_sf"/>
</dbReference>
<accession>A0A399SWX9</accession>
<dbReference type="PIRSF" id="PIRSF012524">
    <property type="entry name" value="YitL_S1"/>
    <property type="match status" value="1"/>
</dbReference>
<name>A0A399SWX9_9BACT</name>
<dbReference type="RefSeq" id="WP_119439261.1">
    <property type="nucleotide sequence ID" value="NZ_QWGR01000012.1"/>
</dbReference>
<dbReference type="InterPro" id="IPR039566">
    <property type="entry name" value="CvfB_S1_st"/>
</dbReference>
<dbReference type="Gene3D" id="1.10.10.10">
    <property type="entry name" value="Winged helix-like DNA-binding domain superfamily/Winged helix DNA-binding domain"/>
    <property type="match status" value="1"/>
</dbReference>
<keyword evidence="5" id="KW-1185">Reference proteome</keyword>
<dbReference type="Pfam" id="PF17783">
    <property type="entry name" value="WHD_CvfB"/>
    <property type="match status" value="1"/>
</dbReference>
<dbReference type="Pfam" id="PF13509">
    <property type="entry name" value="S1_2"/>
    <property type="match status" value="2"/>
</dbReference>
<feature type="domain" description="Conserved virulence factor B-like winged helix" evidence="3">
    <location>
        <begin position="218"/>
        <end position="275"/>
    </location>
</feature>
<dbReference type="PANTHER" id="PTHR37296">
    <property type="entry name" value="CONSERVED VIRULENCE FACTOR B"/>
    <property type="match status" value="1"/>
</dbReference>
<comment type="similarity">
    <text evidence="1">Belongs to the CvfB family.</text>
</comment>
<feature type="domain" description="Conserved virulence factor B first S1" evidence="2">
    <location>
        <begin position="4"/>
        <end position="63"/>
    </location>
</feature>
<evidence type="ECO:0000313" key="4">
    <source>
        <dbReference type="EMBL" id="RIJ46715.1"/>
    </source>
</evidence>
<comment type="caution">
    <text evidence="4">The sequence shown here is derived from an EMBL/GenBank/DDBJ whole genome shotgun (WGS) entry which is preliminary data.</text>
</comment>
<evidence type="ECO:0000259" key="3">
    <source>
        <dbReference type="Pfam" id="PF17783"/>
    </source>
</evidence>